<evidence type="ECO:0000313" key="1">
    <source>
        <dbReference type="EMBL" id="PUZ25579.1"/>
    </source>
</evidence>
<gene>
    <name evidence="1" type="ORF">DCC81_14970</name>
</gene>
<dbReference type="PANTHER" id="PTHR36849:SF1">
    <property type="entry name" value="CYTOPLASMIC PROTEIN"/>
    <property type="match status" value="1"/>
</dbReference>
<accession>A0A2T7BH17</accession>
<protein>
    <submittedName>
        <fullName evidence="1">DUF488 domain-containing protein</fullName>
    </submittedName>
</protein>
<dbReference type="Proteomes" id="UP000244450">
    <property type="component" value="Unassembled WGS sequence"/>
</dbReference>
<dbReference type="AlphaFoldDB" id="A0A2T7BH17"/>
<dbReference type="OrthoDB" id="9790745at2"/>
<dbReference type="EMBL" id="QCYK01000002">
    <property type="protein sequence ID" value="PUZ25579.1"/>
    <property type="molecule type" value="Genomic_DNA"/>
</dbReference>
<dbReference type="InterPro" id="IPR052552">
    <property type="entry name" value="YeaO-like"/>
</dbReference>
<proteinExistence type="predicted"/>
<evidence type="ECO:0000313" key="2">
    <source>
        <dbReference type="Proteomes" id="UP000244450"/>
    </source>
</evidence>
<dbReference type="Pfam" id="PF22752">
    <property type="entry name" value="DUF488-N3i"/>
    <property type="match status" value="1"/>
</dbReference>
<dbReference type="PANTHER" id="PTHR36849">
    <property type="entry name" value="CYTOPLASMIC PROTEIN-RELATED"/>
    <property type="match status" value="1"/>
</dbReference>
<keyword evidence="2" id="KW-1185">Reference proteome</keyword>
<organism evidence="1 2">
    <name type="scientific">Chitinophaga parva</name>
    <dbReference type="NCBI Taxonomy" id="2169414"/>
    <lineage>
        <taxon>Bacteria</taxon>
        <taxon>Pseudomonadati</taxon>
        <taxon>Bacteroidota</taxon>
        <taxon>Chitinophagia</taxon>
        <taxon>Chitinophagales</taxon>
        <taxon>Chitinophagaceae</taxon>
        <taxon>Chitinophaga</taxon>
    </lineage>
</organism>
<sequence length="119" mass="14181">MKPQFYLKRAYEPAAKEDGYRVLVDRLWPRGISKEEAKIDEWAKDLAPTGALRKWYDHDPARWDEFRKKYEAELKVNEALHPFMEAHARQHIFTLVYAAKEEALSNAVVLKAWLEKHWK</sequence>
<name>A0A2T7BH17_9BACT</name>
<comment type="caution">
    <text evidence="1">The sequence shown here is derived from an EMBL/GenBank/DDBJ whole genome shotgun (WGS) entry which is preliminary data.</text>
</comment>
<reference evidence="1 2" key="1">
    <citation type="submission" date="2018-04" db="EMBL/GenBank/DDBJ databases">
        <title>Chitinophaga fuyangensis sp. nov., isolated from soil in a chemical factory.</title>
        <authorList>
            <person name="Chen K."/>
        </authorList>
    </citation>
    <scope>NUCLEOTIDE SEQUENCE [LARGE SCALE GENOMIC DNA]</scope>
    <source>
        <strain evidence="1 2">LY-1</strain>
    </source>
</reference>
<dbReference type="RefSeq" id="WP_108687419.1">
    <property type="nucleotide sequence ID" value="NZ_QCYK01000002.1"/>
</dbReference>